<dbReference type="Pfam" id="PF00535">
    <property type="entry name" value="Glycos_transf_2"/>
    <property type="match status" value="1"/>
</dbReference>
<evidence type="ECO:0000259" key="1">
    <source>
        <dbReference type="Pfam" id="PF00535"/>
    </source>
</evidence>
<dbReference type="PANTHER" id="PTHR43685:SF2">
    <property type="entry name" value="GLYCOSYLTRANSFERASE 2-LIKE DOMAIN-CONTAINING PROTEIN"/>
    <property type="match status" value="1"/>
</dbReference>
<name>A0A1I4CJ46_9RHOB</name>
<protein>
    <submittedName>
        <fullName evidence="2">Glycosyl transferase family 2</fullName>
    </submittedName>
</protein>
<proteinExistence type="predicted"/>
<dbReference type="InterPro" id="IPR001173">
    <property type="entry name" value="Glyco_trans_2-like"/>
</dbReference>
<dbReference type="GO" id="GO:0016740">
    <property type="term" value="F:transferase activity"/>
    <property type="evidence" value="ECO:0007669"/>
    <property type="project" value="UniProtKB-KW"/>
</dbReference>
<dbReference type="STRING" id="195913.SAMN04488004_102179"/>
<keyword evidence="2" id="KW-0808">Transferase</keyword>
<feature type="domain" description="Glycosyltransferase 2-like" evidence="1">
    <location>
        <begin position="3"/>
        <end position="114"/>
    </location>
</feature>
<sequence>MISVVIPVYQKARHIERALNSALGSLVDACADFEIIVVDDGSTDGSGDIARSWVKDNHRAIRAQVISQDNQGVSAARNAGWRSAEGDLILFLDADDEWTVSHVGEILELAELYPQASLMTTAWSVIRRDGCQVFHQFGIGADLKGLLPCFFRAMSTGPMPVSSSNAAVPMWALRQTGGFPDGVTHGEDTVAWGKLALLGPVAYSPQIGAVWHQEADNRSDLGKPIAANYMLFLESALKLNSLTDDMKKSIWINRDIEAARMAGLMPLYFHDSPGRIDAMTAQEKAMLVEIRDRFADQLVTSIEAETYASPAMNC</sequence>
<accession>A0A1I4CJ46</accession>
<dbReference type="RefSeq" id="WP_090185092.1">
    <property type="nucleotide sequence ID" value="NZ_FOTF01000002.1"/>
</dbReference>
<keyword evidence="3" id="KW-1185">Reference proteome</keyword>
<dbReference type="Proteomes" id="UP000199550">
    <property type="component" value="Unassembled WGS sequence"/>
</dbReference>
<dbReference type="SUPFAM" id="SSF53448">
    <property type="entry name" value="Nucleotide-diphospho-sugar transferases"/>
    <property type="match status" value="1"/>
</dbReference>
<dbReference type="InterPro" id="IPR050834">
    <property type="entry name" value="Glycosyltransf_2"/>
</dbReference>
<gene>
    <name evidence="2" type="ORF">SAMN04488004_102179</name>
</gene>
<dbReference type="EMBL" id="FOTF01000002">
    <property type="protein sequence ID" value="SFK80773.1"/>
    <property type="molecule type" value="Genomic_DNA"/>
</dbReference>
<dbReference type="AlphaFoldDB" id="A0A1I4CJ46"/>
<evidence type="ECO:0000313" key="3">
    <source>
        <dbReference type="Proteomes" id="UP000199550"/>
    </source>
</evidence>
<dbReference type="InterPro" id="IPR029044">
    <property type="entry name" value="Nucleotide-diphossugar_trans"/>
</dbReference>
<organism evidence="2 3">
    <name type="scientific">Loktanella salsilacus</name>
    <dbReference type="NCBI Taxonomy" id="195913"/>
    <lineage>
        <taxon>Bacteria</taxon>
        <taxon>Pseudomonadati</taxon>
        <taxon>Pseudomonadota</taxon>
        <taxon>Alphaproteobacteria</taxon>
        <taxon>Rhodobacterales</taxon>
        <taxon>Roseobacteraceae</taxon>
        <taxon>Loktanella</taxon>
    </lineage>
</organism>
<dbReference type="OrthoDB" id="6383742at2"/>
<dbReference type="CDD" id="cd00761">
    <property type="entry name" value="Glyco_tranf_GTA_type"/>
    <property type="match status" value="1"/>
</dbReference>
<reference evidence="2 3" key="1">
    <citation type="submission" date="2016-10" db="EMBL/GenBank/DDBJ databases">
        <authorList>
            <person name="de Groot N.N."/>
        </authorList>
    </citation>
    <scope>NUCLEOTIDE SEQUENCE [LARGE SCALE GENOMIC DNA]</scope>
    <source>
        <strain evidence="2 3">DSM 16199</strain>
    </source>
</reference>
<dbReference type="Gene3D" id="3.90.550.10">
    <property type="entry name" value="Spore Coat Polysaccharide Biosynthesis Protein SpsA, Chain A"/>
    <property type="match status" value="1"/>
</dbReference>
<evidence type="ECO:0000313" key="2">
    <source>
        <dbReference type="EMBL" id="SFK80773.1"/>
    </source>
</evidence>
<dbReference type="PANTHER" id="PTHR43685">
    <property type="entry name" value="GLYCOSYLTRANSFERASE"/>
    <property type="match status" value="1"/>
</dbReference>